<evidence type="ECO:0000313" key="8">
    <source>
        <dbReference type="Proteomes" id="UP000736583"/>
    </source>
</evidence>
<dbReference type="PROSITE" id="PS00100">
    <property type="entry name" value="CAT"/>
    <property type="match status" value="1"/>
</dbReference>
<evidence type="ECO:0000256" key="6">
    <source>
        <dbReference type="RuleBase" id="RU004156"/>
    </source>
</evidence>
<dbReference type="InterPro" id="IPR001707">
    <property type="entry name" value="Cmp_AcTrfase"/>
</dbReference>
<dbReference type="EMBL" id="JAHLQL010000004">
    <property type="protein sequence ID" value="MBU5592628.1"/>
    <property type="molecule type" value="Genomic_DNA"/>
</dbReference>
<reference evidence="7 8" key="1">
    <citation type="submission" date="2021-06" db="EMBL/GenBank/DDBJ databases">
        <authorList>
            <person name="Sun Q."/>
            <person name="Li D."/>
        </authorList>
    </citation>
    <scope>NUCLEOTIDE SEQUENCE [LARGE SCALE GENOMIC DNA]</scope>
    <source>
        <strain evidence="7 8">MSJ-4</strain>
    </source>
</reference>
<comment type="catalytic activity">
    <reaction evidence="5">
        <text>chloramphenicol + acetyl-CoA = chloramphenicol 3-acetate + CoA</text>
        <dbReference type="Rhea" id="RHEA:18421"/>
        <dbReference type="ChEBI" id="CHEBI:16730"/>
        <dbReference type="ChEBI" id="CHEBI:17698"/>
        <dbReference type="ChEBI" id="CHEBI:57287"/>
        <dbReference type="ChEBI" id="CHEBI:57288"/>
        <dbReference type="EC" id="2.3.1.28"/>
    </reaction>
</comment>
<protein>
    <recommendedName>
        <fullName evidence="2 5">Chloramphenicol acetyltransferase</fullName>
        <ecNumber evidence="5">2.3.1.28</ecNumber>
    </recommendedName>
</protein>
<gene>
    <name evidence="7" type="ORF">KQI89_12760</name>
</gene>
<evidence type="ECO:0000256" key="5">
    <source>
        <dbReference type="RuleBase" id="RU000503"/>
    </source>
</evidence>
<keyword evidence="8" id="KW-1185">Reference proteome</keyword>
<dbReference type="EC" id="2.3.1.28" evidence="5"/>
<comment type="subunit">
    <text evidence="1">Homotrimer.</text>
</comment>
<accession>A0ABS6F4U2</accession>
<keyword evidence="3 5" id="KW-0808">Transferase</keyword>
<dbReference type="RefSeq" id="WP_216457383.1">
    <property type="nucleotide sequence ID" value="NZ_JAHLQL010000004.1"/>
</dbReference>
<evidence type="ECO:0000256" key="3">
    <source>
        <dbReference type="ARBA" id="ARBA00022679"/>
    </source>
</evidence>
<dbReference type="PANTHER" id="PTHR38474:SF2">
    <property type="entry name" value="CHLORAMPHENICOL ACETYLTRANSFERASE"/>
    <property type="match status" value="1"/>
</dbReference>
<proteinExistence type="inferred from homology"/>
<evidence type="ECO:0000256" key="4">
    <source>
        <dbReference type="ARBA" id="ARBA00023315"/>
    </source>
</evidence>
<evidence type="ECO:0000313" key="7">
    <source>
        <dbReference type="EMBL" id="MBU5592628.1"/>
    </source>
</evidence>
<dbReference type="Pfam" id="PF00302">
    <property type="entry name" value="CAT"/>
    <property type="match status" value="1"/>
</dbReference>
<keyword evidence="5" id="KW-0046">Antibiotic resistance</keyword>
<organism evidence="7 8">
    <name type="scientific">Clostridium simiarum</name>
    <dbReference type="NCBI Taxonomy" id="2841506"/>
    <lineage>
        <taxon>Bacteria</taxon>
        <taxon>Bacillati</taxon>
        <taxon>Bacillota</taxon>
        <taxon>Clostridia</taxon>
        <taxon>Eubacteriales</taxon>
        <taxon>Clostridiaceae</taxon>
        <taxon>Clostridium</taxon>
    </lineage>
</organism>
<dbReference type="Proteomes" id="UP000736583">
    <property type="component" value="Unassembled WGS sequence"/>
</dbReference>
<dbReference type="PANTHER" id="PTHR38474">
    <property type="entry name" value="SLR0299 PROTEIN"/>
    <property type="match status" value="1"/>
</dbReference>
<keyword evidence="4 5" id="KW-0012">Acyltransferase</keyword>
<comment type="caution">
    <text evidence="7">The sequence shown here is derived from an EMBL/GenBank/DDBJ whole genome shotgun (WGS) entry which is preliminary data.</text>
</comment>
<comment type="similarity">
    <text evidence="6">Belongs to the chloramphenicol acetyltransferase family.</text>
</comment>
<evidence type="ECO:0000256" key="2">
    <source>
        <dbReference type="ARBA" id="ARBA00020291"/>
    </source>
</evidence>
<dbReference type="InterPro" id="IPR018372">
    <property type="entry name" value="Chloramphenicol_AcTrfase_AS"/>
</dbReference>
<dbReference type="PIRSF" id="PIRSF000440">
    <property type="entry name" value="CAT"/>
    <property type="match status" value="1"/>
</dbReference>
<comment type="function">
    <text evidence="5">This enzyme is an effector of chloramphenicol resistance in bacteria.</text>
</comment>
<sequence length="211" mass="24861">MNYKKIDLNTWERKDHFEGFMATGTSFSLTTKLDVTQFYQRIKQQEIKFYAAVIHQVTKTINEFECFRVGHNEKQELVVWDRLEPNYTINSQVSENFVSVWTPWQADVHKFQQRYLETVKTYEQSKQMTPQKDLPTNILVVSMLPLVSFDGFNLNINKNDYFLAPIVTGGKIIKENDKLLLPLAFQVHHAICDGYHVGMFIEKLQQNFDHF</sequence>
<evidence type="ECO:0000256" key="1">
    <source>
        <dbReference type="ARBA" id="ARBA00011233"/>
    </source>
</evidence>
<dbReference type="SMART" id="SM01059">
    <property type="entry name" value="CAT"/>
    <property type="match status" value="1"/>
</dbReference>
<name>A0ABS6F4U2_9CLOT</name>